<name>A0A427BBJ6_ENSVE</name>
<dbReference type="PRINTS" id="PR00385">
    <property type="entry name" value="P450"/>
</dbReference>
<dbReference type="AlphaFoldDB" id="A0A427BBJ6"/>
<dbReference type="InterPro" id="IPR036396">
    <property type="entry name" value="Cyt_P450_sf"/>
</dbReference>
<dbReference type="GO" id="GO:0004497">
    <property type="term" value="F:monooxygenase activity"/>
    <property type="evidence" value="ECO:0007669"/>
    <property type="project" value="UniProtKB-KW"/>
</dbReference>
<feature type="binding site" description="axial binding residue" evidence="5">
    <location>
        <position position="503"/>
    </location>
    <ligand>
        <name>heme</name>
        <dbReference type="ChEBI" id="CHEBI:30413"/>
    </ligand>
    <ligandPart>
        <name>Fe</name>
        <dbReference type="ChEBI" id="CHEBI:18248"/>
    </ligandPart>
</feature>
<dbReference type="PRINTS" id="PR00463">
    <property type="entry name" value="EP450I"/>
</dbReference>
<dbReference type="InterPro" id="IPR002401">
    <property type="entry name" value="Cyt_P450_E_grp-I"/>
</dbReference>
<dbReference type="Gene3D" id="1.10.630.10">
    <property type="entry name" value="Cytochrome P450"/>
    <property type="match status" value="1"/>
</dbReference>
<evidence type="ECO:0000256" key="5">
    <source>
        <dbReference type="PIRSR" id="PIRSR602401-1"/>
    </source>
</evidence>
<dbReference type="GO" id="GO:0020037">
    <property type="term" value="F:heme binding"/>
    <property type="evidence" value="ECO:0007669"/>
    <property type="project" value="InterPro"/>
</dbReference>
<keyword evidence="6" id="KW-0503">Monooxygenase</keyword>
<dbReference type="InterPro" id="IPR001128">
    <property type="entry name" value="Cyt_P450"/>
</dbReference>
<feature type="transmembrane region" description="Helical" evidence="7">
    <location>
        <begin position="46"/>
        <end position="65"/>
    </location>
</feature>
<gene>
    <name evidence="8" type="ORF">B296_00007677</name>
</gene>
<keyword evidence="4 5" id="KW-0408">Iron</keyword>
<dbReference type="Proteomes" id="UP000287651">
    <property type="component" value="Unassembled WGS sequence"/>
</dbReference>
<feature type="non-terminal residue" evidence="8">
    <location>
        <position position="1"/>
    </location>
</feature>
<dbReference type="InterPro" id="IPR013785">
    <property type="entry name" value="Aldolase_TIM"/>
</dbReference>
<comment type="cofactor">
    <cofactor evidence="5">
        <name>heme</name>
        <dbReference type="ChEBI" id="CHEBI:30413"/>
    </cofactor>
</comment>
<evidence type="ECO:0000256" key="6">
    <source>
        <dbReference type="RuleBase" id="RU000461"/>
    </source>
</evidence>
<dbReference type="EMBL" id="AMZH03000053">
    <property type="protein sequence ID" value="RRT85847.1"/>
    <property type="molecule type" value="Genomic_DNA"/>
</dbReference>
<dbReference type="InterPro" id="IPR011060">
    <property type="entry name" value="RibuloseP-bd_barrel"/>
</dbReference>
<proteinExistence type="inferred from homology"/>
<keyword evidence="7" id="KW-1133">Transmembrane helix</keyword>
<evidence type="ECO:0000313" key="8">
    <source>
        <dbReference type="EMBL" id="RRT85847.1"/>
    </source>
</evidence>
<protein>
    <submittedName>
        <fullName evidence="8">Uncharacterized protein</fullName>
    </submittedName>
</protein>
<dbReference type="GO" id="GO:0006629">
    <property type="term" value="P:lipid metabolic process"/>
    <property type="evidence" value="ECO:0007669"/>
    <property type="project" value="UniProtKB-ARBA"/>
</dbReference>
<comment type="similarity">
    <text evidence="1 6">Belongs to the cytochrome P450 family.</text>
</comment>
<dbReference type="SUPFAM" id="SSF48264">
    <property type="entry name" value="Cytochrome P450"/>
    <property type="match status" value="1"/>
</dbReference>
<dbReference type="CDD" id="cd11064">
    <property type="entry name" value="CYP86A"/>
    <property type="match status" value="1"/>
</dbReference>
<dbReference type="GO" id="GO:0005506">
    <property type="term" value="F:iron ion binding"/>
    <property type="evidence" value="ECO:0007669"/>
    <property type="project" value="InterPro"/>
</dbReference>
<dbReference type="PANTHER" id="PTHR24296">
    <property type="entry name" value="CYTOCHROME P450"/>
    <property type="match status" value="1"/>
</dbReference>
<sequence>VIHDRGSDIIIVGRGIIKATNPAEAAREYRGAAERKRMEATTTVPSSFHVIVLIPISILFIYHFLRRCYSTAKPTGNYCPFPDPLLGNLIPFLRNRRRFLDWAADLFSRSPTGTIEVRGPLCLSRGVATVCPPVVDHLLRSNFSNYVKGGRTRAALSDLLGHGMFNADGHLWSLQRKTASREFTTRSLKSFVSDVVRFQLRDRLLPRLSVASDEGGTVDLQDLLRRFAFDNICTIAFGTDPPSLGPGSGVGAEDPSFFNAFDAAVEISSARMFAPLPLVWKLKRFLNVGSERKLRNVMKTIDEYAMNIIELKEQQGTKKLDLLSRFAAALEEDDNQLGRMFEGPQQKRKFLRDIVISFILAGKDTTSAGLTWFFWLLAGHPRSEQRIYEEIAKHDDEAAHDTGYEELKGMNYLHAAITEALRVYPPVPIDTRVAVADDVLPDGTCVKAGWFADYCPYAMARDEAVWGADCRDFKPERWLDEKGKFVGMDAARFPVFHAGPRMCLGKEMAYVQMKAVAAAVIRTFRVEVAALEHSGGGEVSVPEYEMSVTLRMKGGFPVRLKRRMK</sequence>
<dbReference type="GO" id="GO:0016705">
    <property type="term" value="F:oxidoreductase activity, acting on paired donors, with incorporation or reduction of molecular oxygen"/>
    <property type="evidence" value="ECO:0007669"/>
    <property type="project" value="InterPro"/>
</dbReference>
<evidence type="ECO:0000256" key="2">
    <source>
        <dbReference type="ARBA" id="ARBA00022723"/>
    </source>
</evidence>
<dbReference type="Pfam" id="PF00067">
    <property type="entry name" value="p450"/>
    <property type="match status" value="1"/>
</dbReference>
<keyword evidence="5 6" id="KW-0349">Heme</keyword>
<evidence type="ECO:0000256" key="3">
    <source>
        <dbReference type="ARBA" id="ARBA00023002"/>
    </source>
</evidence>
<keyword evidence="7" id="KW-0472">Membrane</keyword>
<organism evidence="8 9">
    <name type="scientific">Ensete ventricosum</name>
    <name type="common">Abyssinian banana</name>
    <name type="synonym">Musa ensete</name>
    <dbReference type="NCBI Taxonomy" id="4639"/>
    <lineage>
        <taxon>Eukaryota</taxon>
        <taxon>Viridiplantae</taxon>
        <taxon>Streptophyta</taxon>
        <taxon>Embryophyta</taxon>
        <taxon>Tracheophyta</taxon>
        <taxon>Spermatophyta</taxon>
        <taxon>Magnoliopsida</taxon>
        <taxon>Liliopsida</taxon>
        <taxon>Zingiberales</taxon>
        <taxon>Musaceae</taxon>
        <taxon>Ensete</taxon>
    </lineage>
</organism>
<reference evidence="8 9" key="1">
    <citation type="journal article" date="2014" name="Agronomy (Basel)">
        <title>A Draft Genome Sequence for Ensete ventricosum, the Drought-Tolerant Tree Against Hunger.</title>
        <authorList>
            <person name="Harrison J."/>
            <person name="Moore K.A."/>
            <person name="Paszkiewicz K."/>
            <person name="Jones T."/>
            <person name="Grant M."/>
            <person name="Ambacheew D."/>
            <person name="Muzemil S."/>
            <person name="Studholme D.J."/>
        </authorList>
    </citation>
    <scope>NUCLEOTIDE SEQUENCE [LARGE SCALE GENOMIC DNA]</scope>
</reference>
<keyword evidence="2 5" id="KW-0479">Metal-binding</keyword>
<accession>A0A427BBJ6</accession>
<keyword evidence="7" id="KW-0812">Transmembrane</keyword>
<dbReference type="Gene3D" id="3.20.20.70">
    <property type="entry name" value="Aldolase class I"/>
    <property type="match status" value="1"/>
</dbReference>
<evidence type="ECO:0000256" key="7">
    <source>
        <dbReference type="SAM" id="Phobius"/>
    </source>
</evidence>
<keyword evidence="3 6" id="KW-0560">Oxidoreductase</keyword>
<dbReference type="PROSITE" id="PS00086">
    <property type="entry name" value="CYTOCHROME_P450"/>
    <property type="match status" value="1"/>
</dbReference>
<dbReference type="InterPro" id="IPR017972">
    <property type="entry name" value="Cyt_P450_CS"/>
</dbReference>
<evidence type="ECO:0000256" key="1">
    <source>
        <dbReference type="ARBA" id="ARBA00010617"/>
    </source>
</evidence>
<comment type="caution">
    <text evidence="8">The sequence shown here is derived from an EMBL/GenBank/DDBJ whole genome shotgun (WGS) entry which is preliminary data.</text>
</comment>
<evidence type="ECO:0000313" key="9">
    <source>
        <dbReference type="Proteomes" id="UP000287651"/>
    </source>
</evidence>
<evidence type="ECO:0000256" key="4">
    <source>
        <dbReference type="ARBA" id="ARBA00023004"/>
    </source>
</evidence>
<dbReference type="SUPFAM" id="SSF51366">
    <property type="entry name" value="Ribulose-phoshate binding barrel"/>
    <property type="match status" value="1"/>
</dbReference>